<accession>A0A086LYX0</accession>
<evidence type="ECO:0000313" key="2">
    <source>
        <dbReference type="Proteomes" id="UP000028834"/>
    </source>
</evidence>
<proteinExistence type="predicted"/>
<gene>
    <name evidence="1" type="ORF">TGRUB_362940</name>
</gene>
<comment type="caution">
    <text evidence="1">The sequence shown here is derived from an EMBL/GenBank/DDBJ whole genome shotgun (WGS) entry which is preliminary data.</text>
</comment>
<sequence length="162" mass="18216">MRCAVDAFCRLGVLQQCSAERPSSSSERGTTGSAPCINHLLKPSSCLSEDTMLELSPEFRREEPLQVIWGFPGLLRLQLRRIGALRSLTGARTLVLVANTMQVGIQSLIELTWTKQKTLCRNQAWFSSSKSGIRRKNITPCNTDEQETLRCLTHSEIYMNKD</sequence>
<organism evidence="1 2">
    <name type="scientific">Toxoplasma gondii RUB</name>
    <dbReference type="NCBI Taxonomy" id="935652"/>
    <lineage>
        <taxon>Eukaryota</taxon>
        <taxon>Sar</taxon>
        <taxon>Alveolata</taxon>
        <taxon>Apicomplexa</taxon>
        <taxon>Conoidasida</taxon>
        <taxon>Coccidia</taxon>
        <taxon>Eucoccidiorida</taxon>
        <taxon>Eimeriorina</taxon>
        <taxon>Sarcocystidae</taxon>
        <taxon>Toxoplasma</taxon>
    </lineage>
</organism>
<protein>
    <submittedName>
        <fullName evidence="1">Uncharacterized protein</fullName>
    </submittedName>
</protein>
<dbReference type="AlphaFoldDB" id="A0A086LYX0"/>
<dbReference type="Proteomes" id="UP000028834">
    <property type="component" value="Unassembled WGS sequence"/>
</dbReference>
<dbReference type="VEuPathDB" id="ToxoDB:TGRUB_362940"/>
<reference evidence="1 2" key="1">
    <citation type="submission" date="2014-05" db="EMBL/GenBank/DDBJ databases">
        <authorList>
            <person name="Sibley D."/>
            <person name="Venepally P."/>
            <person name="Karamycheva S."/>
            <person name="Hadjithomas M."/>
            <person name="Khan A."/>
            <person name="Brunk B."/>
            <person name="Roos D."/>
            <person name="Caler E."/>
            <person name="Lorenzi H."/>
        </authorList>
    </citation>
    <scope>NUCLEOTIDE SEQUENCE [LARGE SCALE GENOMIC DNA]</scope>
    <source>
        <strain evidence="1 2">RUB</strain>
    </source>
</reference>
<evidence type="ECO:0000313" key="1">
    <source>
        <dbReference type="EMBL" id="KFG61838.1"/>
    </source>
</evidence>
<name>A0A086LYX0_TOXGO</name>
<dbReference type="EMBL" id="AFYV02001487">
    <property type="protein sequence ID" value="KFG61838.1"/>
    <property type="molecule type" value="Genomic_DNA"/>
</dbReference>